<accession>A0A285R5U9</accession>
<dbReference type="OrthoDB" id="7866147at2"/>
<dbReference type="Gene3D" id="2.60.40.3440">
    <property type="match status" value="1"/>
</dbReference>
<dbReference type="AlphaFoldDB" id="A0A285R5U9"/>
<gene>
    <name evidence="2" type="ORF">SAMN05421512_10156</name>
</gene>
<keyword evidence="3" id="KW-1185">Reference proteome</keyword>
<feature type="chain" id="PRO_5012222314" evidence="1">
    <location>
        <begin position="25"/>
        <end position="128"/>
    </location>
</feature>
<feature type="signal peptide" evidence="1">
    <location>
        <begin position="1"/>
        <end position="24"/>
    </location>
</feature>
<evidence type="ECO:0000313" key="3">
    <source>
        <dbReference type="Proteomes" id="UP000219331"/>
    </source>
</evidence>
<reference evidence="2 3" key="1">
    <citation type="submission" date="2017-08" db="EMBL/GenBank/DDBJ databases">
        <authorList>
            <person name="de Groot N.N."/>
        </authorList>
    </citation>
    <scope>NUCLEOTIDE SEQUENCE [LARGE SCALE GENOMIC DNA]</scope>
    <source>
        <strain evidence="2 3">USBA 352</strain>
    </source>
</reference>
<dbReference type="PROSITE" id="PS51257">
    <property type="entry name" value="PROKAR_LIPOPROTEIN"/>
    <property type="match status" value="1"/>
</dbReference>
<dbReference type="EMBL" id="OBML01000001">
    <property type="protein sequence ID" value="SOB89148.1"/>
    <property type="molecule type" value="Genomic_DNA"/>
</dbReference>
<dbReference type="RefSeq" id="WP_097173540.1">
    <property type="nucleotide sequence ID" value="NZ_OBML01000001.1"/>
</dbReference>
<evidence type="ECO:0000256" key="1">
    <source>
        <dbReference type="SAM" id="SignalP"/>
    </source>
</evidence>
<evidence type="ECO:0000313" key="2">
    <source>
        <dbReference type="EMBL" id="SOB89148.1"/>
    </source>
</evidence>
<name>A0A285R5U9_9HYPH</name>
<dbReference type="Proteomes" id="UP000219331">
    <property type="component" value="Unassembled WGS sequence"/>
</dbReference>
<sequence length="128" mass="13078">MKTTGFVFAATVLAGCIFASSVHAACTGSNGRGWGRGNGAGSFQMTAADKSCRIGFTNVINDRTKTSVPANKVSVTRAPKNGKVQVTGKGLVYTPAKGFKGSDSFCTKNTTPKAPGVVLSGCITVAVR</sequence>
<proteinExistence type="predicted"/>
<keyword evidence="1" id="KW-0732">Signal</keyword>
<protein>
    <submittedName>
        <fullName evidence="2">Uncharacterized protein</fullName>
    </submittedName>
</protein>
<organism evidence="2 3">
    <name type="scientific">Stappia indica</name>
    <dbReference type="NCBI Taxonomy" id="538381"/>
    <lineage>
        <taxon>Bacteria</taxon>
        <taxon>Pseudomonadati</taxon>
        <taxon>Pseudomonadota</taxon>
        <taxon>Alphaproteobacteria</taxon>
        <taxon>Hyphomicrobiales</taxon>
        <taxon>Stappiaceae</taxon>
        <taxon>Stappia</taxon>
    </lineage>
</organism>